<keyword evidence="4" id="KW-1185">Reference proteome</keyword>
<keyword evidence="2" id="KW-0472">Membrane</keyword>
<dbReference type="STRING" id="1847728.BTM29_05460"/>
<dbReference type="EMBL" id="CP019323">
    <property type="protein sequence ID" value="APX72040.1"/>
    <property type="molecule type" value="Genomic_DNA"/>
</dbReference>
<sequence>MSKKIVGKDGKEYTVKEKKPFYKKWWFWLIVVIILIGVVPAMVGGSDDDSSKSSDVKDAKTSNTTKDADDSNSAKSKSKTIELDNDEATVLKEVSYNPNYNDDSWAGTKVNIDRVKVATIKPFKDEEENNNVYKGIVIVHFNVSASQDIDFYPTQGTLVTNDGQQVDANSYSSDNFDGQIAKNAKKSGNVMFTLTTLDNPKDLKNIRLKWDADYDTDNMDDDNAYKTYDITINLD</sequence>
<dbReference type="AlphaFoldDB" id="A0A1P8Q2E7"/>
<feature type="region of interest" description="Disordered" evidence="1">
    <location>
        <begin position="45"/>
        <end position="80"/>
    </location>
</feature>
<dbReference type="Proteomes" id="UP000187499">
    <property type="component" value="Chromosome"/>
</dbReference>
<reference evidence="4" key="1">
    <citation type="submission" date="2016-12" db="EMBL/GenBank/DDBJ databases">
        <authorList>
            <person name="Jung M.Y."/>
            <person name="Lee S.H."/>
        </authorList>
    </citation>
    <scope>NUCLEOTIDE SEQUENCE [LARGE SCALE GENOMIC DNA]</scope>
    <source>
        <strain evidence="4">WiKim39</strain>
    </source>
</reference>
<name>A0A1P8Q2E7_9LACO</name>
<organism evidence="3 4">
    <name type="scientific">Companilactobacillus allii</name>
    <dbReference type="NCBI Taxonomy" id="1847728"/>
    <lineage>
        <taxon>Bacteria</taxon>
        <taxon>Bacillati</taxon>
        <taxon>Bacillota</taxon>
        <taxon>Bacilli</taxon>
        <taxon>Lactobacillales</taxon>
        <taxon>Lactobacillaceae</taxon>
        <taxon>Companilactobacillus</taxon>
    </lineage>
</organism>
<proteinExistence type="predicted"/>
<accession>A0A1P8Q2E7</accession>
<gene>
    <name evidence="3" type="ORF">BTM29_05460</name>
</gene>
<dbReference type="KEGG" id="lalw:BTM29_05460"/>
<evidence type="ECO:0000256" key="2">
    <source>
        <dbReference type="SAM" id="Phobius"/>
    </source>
</evidence>
<dbReference type="OrthoDB" id="2298539at2"/>
<feature type="transmembrane region" description="Helical" evidence="2">
    <location>
        <begin position="25"/>
        <end position="43"/>
    </location>
</feature>
<keyword evidence="2" id="KW-1133">Transmembrane helix</keyword>
<feature type="compositionally biased region" description="Basic and acidic residues" evidence="1">
    <location>
        <begin position="49"/>
        <end position="60"/>
    </location>
</feature>
<evidence type="ECO:0000313" key="4">
    <source>
        <dbReference type="Proteomes" id="UP000187499"/>
    </source>
</evidence>
<evidence type="ECO:0008006" key="5">
    <source>
        <dbReference type="Google" id="ProtNLM"/>
    </source>
</evidence>
<dbReference type="RefSeq" id="WP_076614543.1">
    <property type="nucleotide sequence ID" value="NZ_CP019323.1"/>
</dbReference>
<protein>
    <recommendedName>
        <fullName evidence="5">DUF4352 domain-containing protein</fullName>
    </recommendedName>
</protein>
<keyword evidence="2" id="KW-0812">Transmembrane</keyword>
<evidence type="ECO:0000313" key="3">
    <source>
        <dbReference type="EMBL" id="APX72040.1"/>
    </source>
</evidence>
<evidence type="ECO:0000256" key="1">
    <source>
        <dbReference type="SAM" id="MobiDB-lite"/>
    </source>
</evidence>